<keyword evidence="3" id="KW-1185">Reference proteome</keyword>
<comment type="caution">
    <text evidence="2">The sequence shown here is derived from an EMBL/GenBank/DDBJ whole genome shotgun (WGS) entry which is preliminary data.</text>
</comment>
<name>A0AAE0C1V3_9CHLO</name>
<feature type="region of interest" description="Disordered" evidence="1">
    <location>
        <begin position="69"/>
        <end position="105"/>
    </location>
</feature>
<evidence type="ECO:0000256" key="1">
    <source>
        <dbReference type="SAM" id="MobiDB-lite"/>
    </source>
</evidence>
<proteinExistence type="predicted"/>
<reference evidence="2 3" key="1">
    <citation type="journal article" date="2015" name="Genome Biol. Evol.">
        <title>Comparative Genomics of a Bacterivorous Green Alga Reveals Evolutionary Causalities and Consequences of Phago-Mixotrophic Mode of Nutrition.</title>
        <authorList>
            <person name="Burns J.A."/>
            <person name="Paasch A."/>
            <person name="Narechania A."/>
            <person name="Kim E."/>
        </authorList>
    </citation>
    <scope>NUCLEOTIDE SEQUENCE [LARGE SCALE GENOMIC DNA]</scope>
    <source>
        <strain evidence="2 3">PLY_AMNH</strain>
    </source>
</reference>
<gene>
    <name evidence="2" type="ORF">CYMTET_44241</name>
</gene>
<dbReference type="Proteomes" id="UP001190700">
    <property type="component" value="Unassembled WGS sequence"/>
</dbReference>
<dbReference type="EMBL" id="LGRX02030059">
    <property type="protein sequence ID" value="KAK3246213.1"/>
    <property type="molecule type" value="Genomic_DNA"/>
</dbReference>
<sequence>MRPSALEWVSPPQWHLVAIGKKAMAWDIDKGNGLTGMPPFDDEYEEPFTVPATDLMAYTNMQREVRQRESLSATPPRHPACVLPAKPQPAVSEDPGRSGTAALDPAPISTATSIADGFLSNPWMAMFDREEGANDIALNSLGLAGERIFLEESNGRPRMPRARVNGWWKGQNRSSADLRYLRWPFSWPEKMTC</sequence>
<organism evidence="2 3">
    <name type="scientific">Cymbomonas tetramitiformis</name>
    <dbReference type="NCBI Taxonomy" id="36881"/>
    <lineage>
        <taxon>Eukaryota</taxon>
        <taxon>Viridiplantae</taxon>
        <taxon>Chlorophyta</taxon>
        <taxon>Pyramimonadophyceae</taxon>
        <taxon>Pyramimonadales</taxon>
        <taxon>Pyramimonadaceae</taxon>
        <taxon>Cymbomonas</taxon>
    </lineage>
</organism>
<evidence type="ECO:0000313" key="2">
    <source>
        <dbReference type="EMBL" id="KAK3246213.1"/>
    </source>
</evidence>
<accession>A0AAE0C1V3</accession>
<protein>
    <submittedName>
        <fullName evidence="2">Uncharacterized protein</fullName>
    </submittedName>
</protein>
<dbReference type="AlphaFoldDB" id="A0AAE0C1V3"/>
<evidence type="ECO:0000313" key="3">
    <source>
        <dbReference type="Proteomes" id="UP001190700"/>
    </source>
</evidence>